<comment type="similarity">
    <text evidence="1 5">Belongs to the MreC family.</text>
</comment>
<proteinExistence type="inferred from homology"/>
<evidence type="ECO:0000313" key="9">
    <source>
        <dbReference type="EMBL" id="AEH45192.1"/>
    </source>
</evidence>
<name>F8A959_THEID</name>
<evidence type="ECO:0000256" key="7">
    <source>
        <dbReference type="SAM" id="Phobius"/>
    </source>
</evidence>
<dbReference type="Proteomes" id="UP000006793">
    <property type="component" value="Chromosome"/>
</dbReference>
<dbReference type="FunCoup" id="F8A959">
    <property type="interactions" value="320"/>
</dbReference>
<dbReference type="PIRSF" id="PIRSF038471">
    <property type="entry name" value="MreC"/>
    <property type="match status" value="1"/>
</dbReference>
<keyword evidence="7" id="KW-1133">Transmembrane helix</keyword>
<keyword evidence="3 5" id="KW-0133">Cell shape</keyword>
<dbReference type="PaxDb" id="667014-Thein_1325"/>
<dbReference type="HOGENOM" id="CLU_042663_1_0_0"/>
<dbReference type="Pfam" id="PF04085">
    <property type="entry name" value="MreC"/>
    <property type="match status" value="1"/>
</dbReference>
<keyword evidence="10" id="KW-1185">Reference proteome</keyword>
<comment type="function">
    <text evidence="5">Involved in formation and maintenance of cell shape.</text>
</comment>
<reference evidence="10" key="1">
    <citation type="submission" date="2011-04" db="EMBL/GenBank/DDBJ databases">
        <title>The complete genome of Thermodesulfatator indicus DSM 15286.</title>
        <authorList>
            <person name="Lucas S."/>
            <person name="Copeland A."/>
            <person name="Lapidus A."/>
            <person name="Bruce D."/>
            <person name="Goodwin L."/>
            <person name="Pitluck S."/>
            <person name="Peters L."/>
            <person name="Kyrpides N."/>
            <person name="Mavromatis K."/>
            <person name="Pagani I."/>
            <person name="Ivanova N."/>
            <person name="Saunders L."/>
            <person name="Detter J.C."/>
            <person name="Tapia R."/>
            <person name="Han C."/>
            <person name="Land M."/>
            <person name="Hauser L."/>
            <person name="Markowitz V."/>
            <person name="Cheng J.-F."/>
            <person name="Hugenholtz P."/>
            <person name="Woyke T."/>
            <person name="Wu D."/>
            <person name="Spring S."/>
            <person name="Schroeder M."/>
            <person name="Brambilla E."/>
            <person name="Klenk H.-P."/>
            <person name="Eisen J.A."/>
        </authorList>
    </citation>
    <scope>NUCLEOTIDE SEQUENCE [LARGE SCALE GENOMIC DNA]</scope>
    <source>
        <strain evidence="10">DSM 15286 / JCM 11887 / CIR29812</strain>
    </source>
</reference>
<dbReference type="OrthoDB" id="9808025at2"/>
<gene>
    <name evidence="9" type="ordered locus">Thein_1325</name>
</gene>
<dbReference type="GO" id="GO:0008360">
    <property type="term" value="P:regulation of cell shape"/>
    <property type="evidence" value="ECO:0007669"/>
    <property type="project" value="UniProtKB-KW"/>
</dbReference>
<organism evidence="9 10">
    <name type="scientific">Thermodesulfatator indicus (strain DSM 15286 / JCM 11887 / CIR29812)</name>
    <dbReference type="NCBI Taxonomy" id="667014"/>
    <lineage>
        <taxon>Bacteria</taxon>
        <taxon>Pseudomonadati</taxon>
        <taxon>Thermodesulfobacteriota</taxon>
        <taxon>Thermodesulfobacteria</taxon>
        <taxon>Thermodesulfobacteriales</taxon>
        <taxon>Thermodesulfatatoraceae</taxon>
        <taxon>Thermodesulfatator</taxon>
    </lineage>
</organism>
<evidence type="ECO:0000256" key="3">
    <source>
        <dbReference type="ARBA" id="ARBA00022960"/>
    </source>
</evidence>
<dbReference type="InParanoid" id="F8A959"/>
<dbReference type="InterPro" id="IPR042175">
    <property type="entry name" value="Cell/Rod_MreC_2"/>
</dbReference>
<dbReference type="Gene3D" id="2.40.10.340">
    <property type="entry name" value="Rod shape-determining protein MreC, domain 1"/>
    <property type="match status" value="1"/>
</dbReference>
<dbReference type="EMBL" id="CP002683">
    <property type="protein sequence ID" value="AEH45192.1"/>
    <property type="molecule type" value="Genomic_DNA"/>
</dbReference>
<keyword evidence="7" id="KW-0812">Transmembrane</keyword>
<dbReference type="STRING" id="667014.Thein_1325"/>
<accession>F8A959</accession>
<dbReference type="PANTHER" id="PTHR34138">
    <property type="entry name" value="CELL SHAPE-DETERMINING PROTEIN MREC"/>
    <property type="match status" value="1"/>
</dbReference>
<dbReference type="eggNOG" id="COG1792">
    <property type="taxonomic scope" value="Bacteria"/>
</dbReference>
<evidence type="ECO:0000259" key="8">
    <source>
        <dbReference type="Pfam" id="PF04085"/>
    </source>
</evidence>
<dbReference type="Gene3D" id="2.40.10.350">
    <property type="entry name" value="Rod shape-determining protein MreC, domain 2"/>
    <property type="match status" value="1"/>
</dbReference>
<feature type="transmembrane region" description="Helical" evidence="7">
    <location>
        <begin position="12"/>
        <end position="31"/>
    </location>
</feature>
<dbReference type="GO" id="GO:0005886">
    <property type="term" value="C:plasma membrane"/>
    <property type="evidence" value="ECO:0007669"/>
    <property type="project" value="TreeGrafter"/>
</dbReference>
<evidence type="ECO:0000256" key="4">
    <source>
        <dbReference type="ARBA" id="ARBA00032089"/>
    </source>
</evidence>
<evidence type="ECO:0000256" key="5">
    <source>
        <dbReference type="PIRNR" id="PIRNR038471"/>
    </source>
</evidence>
<reference evidence="9 10" key="2">
    <citation type="journal article" date="2012" name="Stand. Genomic Sci.">
        <title>Complete genome sequence of the thermophilic sulfate-reducing ocean bacterium Thermodesulfatator indicus type strain (CIR29812(T)).</title>
        <authorList>
            <person name="Anderson I."/>
            <person name="Saunders E."/>
            <person name="Lapidus A."/>
            <person name="Nolan M."/>
            <person name="Lucas S."/>
            <person name="Tice H."/>
            <person name="Del Rio T.G."/>
            <person name="Cheng J.F."/>
            <person name="Han C."/>
            <person name="Tapia R."/>
            <person name="Goodwin L.A."/>
            <person name="Pitluck S."/>
            <person name="Liolios K."/>
            <person name="Mavromatis K."/>
            <person name="Pagani I."/>
            <person name="Ivanova N."/>
            <person name="Mikhailova N."/>
            <person name="Pati A."/>
            <person name="Chen A."/>
            <person name="Palaniappan K."/>
            <person name="Land M."/>
            <person name="Hauser L."/>
            <person name="Jeffries C.D."/>
            <person name="Chang Y.J."/>
            <person name="Brambilla E.M."/>
            <person name="Rohde M."/>
            <person name="Spring S."/>
            <person name="Goker M."/>
            <person name="Detter J.C."/>
            <person name="Woyke T."/>
            <person name="Bristow J."/>
            <person name="Eisen J.A."/>
            <person name="Markowitz V."/>
            <person name="Hugenholtz P."/>
            <person name="Kyrpides N.C."/>
            <person name="Klenk H.P."/>
        </authorList>
    </citation>
    <scope>NUCLEOTIDE SEQUENCE [LARGE SCALE GENOMIC DNA]</scope>
    <source>
        <strain evidence="10">DSM 15286 / JCM 11887 / CIR29812</strain>
    </source>
</reference>
<dbReference type="PANTHER" id="PTHR34138:SF1">
    <property type="entry name" value="CELL SHAPE-DETERMINING PROTEIN MREC"/>
    <property type="match status" value="1"/>
</dbReference>
<feature type="domain" description="Rod shape-determining protein MreC beta-barrel core" evidence="8">
    <location>
        <begin position="126"/>
        <end position="277"/>
    </location>
</feature>
<dbReference type="InterPro" id="IPR007221">
    <property type="entry name" value="MreC"/>
</dbReference>
<dbReference type="AlphaFoldDB" id="F8A959"/>
<keyword evidence="7" id="KW-0472">Membrane</keyword>
<evidence type="ECO:0000256" key="1">
    <source>
        <dbReference type="ARBA" id="ARBA00009369"/>
    </source>
</evidence>
<dbReference type="KEGG" id="tid:Thein_1325"/>
<keyword evidence="6" id="KW-0175">Coiled coil</keyword>
<evidence type="ECO:0000256" key="6">
    <source>
        <dbReference type="SAM" id="Coils"/>
    </source>
</evidence>
<dbReference type="InterPro" id="IPR042177">
    <property type="entry name" value="Cell/Rod_1"/>
</dbReference>
<protein>
    <recommendedName>
        <fullName evidence="2 5">Cell shape-determining protein MreC</fullName>
    </recommendedName>
    <alternativeName>
        <fullName evidence="4 5">Cell shape protein MreC</fullName>
    </alternativeName>
</protein>
<feature type="coiled-coil region" evidence="6">
    <location>
        <begin position="72"/>
        <end position="109"/>
    </location>
</feature>
<sequence>MFSRYFLSKITRILFFLLLVVVGLFLLFGGLKDLKKLSYGERLALKIGGPVSKSAAFSGLGLRRLLDHYLFLVGVEKENELLRQRVAYLEAELAKAQEARLENERLRKLSGILNQFETSSPVVARVIGRPISSWQGVIIIDQGLKAGILPEMPVLGKTPFGPAGVVGQVIGVEENYAKVLLITDPSSAVDALIQRSRERGLLRGRGKGKCFLDYVSAEADVRKNDVVITSGFDALFPKGLLLGYVSRIRVGRSKGLFKPIEVKPAVNLEKIEEVIVLRKVKLK</sequence>
<dbReference type="InterPro" id="IPR055342">
    <property type="entry name" value="MreC_beta-barrel_core"/>
</dbReference>
<evidence type="ECO:0000313" key="10">
    <source>
        <dbReference type="Proteomes" id="UP000006793"/>
    </source>
</evidence>
<evidence type="ECO:0000256" key="2">
    <source>
        <dbReference type="ARBA" id="ARBA00013855"/>
    </source>
</evidence>
<dbReference type="NCBIfam" id="TIGR00219">
    <property type="entry name" value="mreC"/>
    <property type="match status" value="1"/>
</dbReference>